<dbReference type="CDD" id="cd03216">
    <property type="entry name" value="ABC_Carb_Monos_I"/>
    <property type="match status" value="1"/>
</dbReference>
<dbReference type="GO" id="GO:0005524">
    <property type="term" value="F:ATP binding"/>
    <property type="evidence" value="ECO:0007669"/>
    <property type="project" value="UniProtKB-KW"/>
</dbReference>
<dbReference type="GO" id="GO:0005886">
    <property type="term" value="C:plasma membrane"/>
    <property type="evidence" value="ECO:0007669"/>
    <property type="project" value="UniProtKB-SubCell"/>
</dbReference>
<dbReference type="InterPro" id="IPR017871">
    <property type="entry name" value="ABC_transporter-like_CS"/>
</dbReference>
<feature type="domain" description="ABC transporter" evidence="11">
    <location>
        <begin position="9"/>
        <end position="244"/>
    </location>
</feature>
<feature type="domain" description="ABC transporter" evidence="11">
    <location>
        <begin position="261"/>
        <end position="505"/>
    </location>
</feature>
<dbReference type="SMART" id="SM00382">
    <property type="entry name" value="AAA"/>
    <property type="match status" value="2"/>
</dbReference>
<comment type="similarity">
    <text evidence="2">Belongs to the ABC transporter superfamily.</text>
</comment>
<dbReference type="SUPFAM" id="SSF52540">
    <property type="entry name" value="P-loop containing nucleoside triphosphate hydrolases"/>
    <property type="match status" value="2"/>
</dbReference>
<evidence type="ECO:0000256" key="7">
    <source>
        <dbReference type="ARBA" id="ARBA00022840"/>
    </source>
</evidence>
<dbReference type="PROSITE" id="PS50893">
    <property type="entry name" value="ABC_TRANSPORTER_2"/>
    <property type="match status" value="2"/>
</dbReference>
<comment type="caution">
    <text evidence="12">The sequence shown here is derived from an EMBL/GenBank/DDBJ whole genome shotgun (WGS) entry which is preliminary data.</text>
</comment>
<dbReference type="EMBL" id="WJQS01000002">
    <property type="protein sequence ID" value="MRI84856.1"/>
    <property type="molecule type" value="Genomic_DNA"/>
</dbReference>
<dbReference type="Proteomes" id="UP000430975">
    <property type="component" value="Unassembled WGS sequence"/>
</dbReference>
<evidence type="ECO:0000256" key="8">
    <source>
        <dbReference type="ARBA" id="ARBA00022967"/>
    </source>
</evidence>
<evidence type="ECO:0000313" key="13">
    <source>
        <dbReference type="Proteomes" id="UP000430975"/>
    </source>
</evidence>
<dbReference type="FunFam" id="3.40.50.300:FF:000127">
    <property type="entry name" value="Ribose import ATP-binding protein RbsA"/>
    <property type="match status" value="1"/>
</dbReference>
<keyword evidence="4" id="KW-1003">Cell membrane</keyword>
<dbReference type="InterPro" id="IPR003593">
    <property type="entry name" value="AAA+_ATPase"/>
</dbReference>
<evidence type="ECO:0000256" key="1">
    <source>
        <dbReference type="ARBA" id="ARBA00004202"/>
    </source>
</evidence>
<evidence type="ECO:0000256" key="4">
    <source>
        <dbReference type="ARBA" id="ARBA00022475"/>
    </source>
</evidence>
<feature type="region of interest" description="Disordered" evidence="10">
    <location>
        <begin position="515"/>
        <end position="538"/>
    </location>
</feature>
<keyword evidence="7 12" id="KW-0067">ATP-binding</keyword>
<dbReference type="InterPro" id="IPR050107">
    <property type="entry name" value="ABC_carbohydrate_import_ATPase"/>
</dbReference>
<dbReference type="PANTHER" id="PTHR43790">
    <property type="entry name" value="CARBOHYDRATE TRANSPORT ATP-BINDING PROTEIN MG119-RELATED"/>
    <property type="match status" value="1"/>
</dbReference>
<dbReference type="InterPro" id="IPR003439">
    <property type="entry name" value="ABC_transporter-like_ATP-bd"/>
</dbReference>
<dbReference type="Gene3D" id="3.40.50.300">
    <property type="entry name" value="P-loop containing nucleotide triphosphate hydrolases"/>
    <property type="match status" value="2"/>
</dbReference>
<comment type="subcellular location">
    <subcellularLocation>
        <location evidence="1">Cell membrane</location>
        <topology evidence="1">Peripheral membrane protein</topology>
    </subcellularLocation>
</comment>
<protein>
    <submittedName>
        <fullName evidence="12">ATP-binding cassette domain-containing protein</fullName>
    </submittedName>
</protein>
<dbReference type="CDD" id="cd03215">
    <property type="entry name" value="ABC_Carb_Monos_II"/>
    <property type="match status" value="1"/>
</dbReference>
<sequence length="538" mass="59046">METKQFPVIEMRGISKRFGDFYANKNINLELRKGEIHALLGENGAGKSTLMNILSGLLEPTDGQILMNGQEVEINSPTVANERGIGMVHQHFMLIEDFTVVENIILGNEPKKGVMLDKASAKNAIVDVSKKYGLSVDPEAKIENISVGMQQRVEILKTLYRGADILIFDEPTASLTPQEIDELIVTLRSLTKEGKSIIIITHKLDEIKAVADRCTVIRRGESIGTVNVAETTSKELADMMVGRSVSFKTEKAAANPTDVALDVKDLVVKNERGLIAVDNLSFNVKHGEVVGIAGIDGNGQTELILSITGLLPIESGTATLNGQELNKLNPRQIHQIGVGHIPEDRHKHGLILDMALENNIVLKDYHKEPFAKNGFLNFKNIENRAKQLIERFDVRTVSEKVPARALSGGNQQKAIIAREVEGNPDLLIAANPTRGLDVGAIEFIHKELINERDNNKAVLLMSFELEEIMNVSDRILVMYDGKVVADMPADETNEQEIGLLMAGTTYEEVLASRTLEGASSEKTAVNPEDETNHVKGSE</sequence>
<dbReference type="GO" id="GO:0016887">
    <property type="term" value="F:ATP hydrolysis activity"/>
    <property type="evidence" value="ECO:0007669"/>
    <property type="project" value="InterPro"/>
</dbReference>
<accession>A0A6I2GCA0</accession>
<dbReference type="AlphaFoldDB" id="A0A6I2GCA0"/>
<evidence type="ECO:0000256" key="2">
    <source>
        <dbReference type="ARBA" id="ARBA00005417"/>
    </source>
</evidence>
<evidence type="ECO:0000256" key="6">
    <source>
        <dbReference type="ARBA" id="ARBA00022741"/>
    </source>
</evidence>
<proteinExistence type="inferred from homology"/>
<organism evidence="12 13">
    <name type="scientific">Fundicoccus ignavus</name>
    <dbReference type="NCBI Taxonomy" id="2664442"/>
    <lineage>
        <taxon>Bacteria</taxon>
        <taxon>Bacillati</taxon>
        <taxon>Bacillota</taxon>
        <taxon>Bacilli</taxon>
        <taxon>Lactobacillales</taxon>
        <taxon>Aerococcaceae</taxon>
        <taxon>Fundicoccus</taxon>
    </lineage>
</organism>
<evidence type="ECO:0000256" key="10">
    <source>
        <dbReference type="SAM" id="MobiDB-lite"/>
    </source>
</evidence>
<dbReference type="PROSITE" id="PS00211">
    <property type="entry name" value="ABC_TRANSPORTER_1"/>
    <property type="match status" value="2"/>
</dbReference>
<dbReference type="FunFam" id="3.40.50.300:FF:001390">
    <property type="entry name" value="ABC transporter, ATP-binding protein"/>
    <property type="match status" value="1"/>
</dbReference>
<keyword evidence="5" id="KW-0677">Repeat</keyword>
<dbReference type="RefSeq" id="WP_153863183.1">
    <property type="nucleotide sequence ID" value="NZ_WJQS01000002.1"/>
</dbReference>
<gene>
    <name evidence="12" type="ORF">GIY09_02940</name>
</gene>
<evidence type="ECO:0000313" key="12">
    <source>
        <dbReference type="EMBL" id="MRI84856.1"/>
    </source>
</evidence>
<dbReference type="PANTHER" id="PTHR43790:SF4">
    <property type="entry name" value="GUANOSINE IMPORT ATP-BINDING PROTEIN NUPO"/>
    <property type="match status" value="1"/>
</dbReference>
<evidence type="ECO:0000256" key="3">
    <source>
        <dbReference type="ARBA" id="ARBA00022448"/>
    </source>
</evidence>
<keyword evidence="9" id="KW-0472">Membrane</keyword>
<dbReference type="Pfam" id="PF00005">
    <property type="entry name" value="ABC_tran"/>
    <property type="match status" value="2"/>
</dbReference>
<reference evidence="12 13" key="1">
    <citation type="submission" date="2019-11" db="EMBL/GenBank/DDBJ databases">
        <title>Characterisation of Fundicoccus ignavus gen. nov. sp. nov., a novel genus of the family Aerococcaceae isolated from bulk tank milk.</title>
        <authorList>
            <person name="Siebert A."/>
            <person name="Huptas C."/>
            <person name="Wenning M."/>
            <person name="Scherer S."/>
            <person name="Doll E.V."/>
        </authorList>
    </citation>
    <scope>NUCLEOTIDE SEQUENCE [LARGE SCALE GENOMIC DNA]</scope>
    <source>
        <strain evidence="12 13">WS4759</strain>
    </source>
</reference>
<evidence type="ECO:0000256" key="9">
    <source>
        <dbReference type="ARBA" id="ARBA00023136"/>
    </source>
</evidence>
<evidence type="ECO:0000259" key="11">
    <source>
        <dbReference type="PROSITE" id="PS50893"/>
    </source>
</evidence>
<dbReference type="InterPro" id="IPR027417">
    <property type="entry name" value="P-loop_NTPase"/>
</dbReference>
<keyword evidence="6" id="KW-0547">Nucleotide-binding</keyword>
<name>A0A6I2GCA0_9LACT</name>
<keyword evidence="3" id="KW-0813">Transport</keyword>
<evidence type="ECO:0000256" key="5">
    <source>
        <dbReference type="ARBA" id="ARBA00022737"/>
    </source>
</evidence>
<keyword evidence="8" id="KW-1278">Translocase</keyword>
<keyword evidence="13" id="KW-1185">Reference proteome</keyword>